<dbReference type="EMBL" id="JBFCZG010000011">
    <property type="protein sequence ID" value="KAL3417198.1"/>
    <property type="molecule type" value="Genomic_DNA"/>
</dbReference>
<organism evidence="2 3">
    <name type="scientific">Phlyctema vagabunda</name>
    <dbReference type="NCBI Taxonomy" id="108571"/>
    <lineage>
        <taxon>Eukaryota</taxon>
        <taxon>Fungi</taxon>
        <taxon>Dikarya</taxon>
        <taxon>Ascomycota</taxon>
        <taxon>Pezizomycotina</taxon>
        <taxon>Leotiomycetes</taxon>
        <taxon>Helotiales</taxon>
        <taxon>Dermateaceae</taxon>
        <taxon>Phlyctema</taxon>
    </lineage>
</organism>
<evidence type="ECO:0000313" key="2">
    <source>
        <dbReference type="EMBL" id="KAL3417198.1"/>
    </source>
</evidence>
<feature type="compositionally biased region" description="Acidic residues" evidence="1">
    <location>
        <begin position="319"/>
        <end position="334"/>
    </location>
</feature>
<evidence type="ECO:0000313" key="3">
    <source>
        <dbReference type="Proteomes" id="UP001629113"/>
    </source>
</evidence>
<feature type="compositionally biased region" description="Basic residues" evidence="1">
    <location>
        <begin position="173"/>
        <end position="194"/>
    </location>
</feature>
<feature type="compositionally biased region" description="Low complexity" evidence="1">
    <location>
        <begin position="195"/>
        <end position="207"/>
    </location>
</feature>
<dbReference type="Pfam" id="PF12511">
    <property type="entry name" value="DUF3716"/>
    <property type="match status" value="1"/>
</dbReference>
<feature type="compositionally biased region" description="Basic and acidic residues" evidence="1">
    <location>
        <begin position="308"/>
        <end position="318"/>
    </location>
</feature>
<comment type="caution">
    <text evidence="2">The sequence shown here is derived from an EMBL/GenBank/DDBJ whole genome shotgun (WGS) entry which is preliminary data.</text>
</comment>
<keyword evidence="3" id="KW-1185">Reference proteome</keyword>
<reference evidence="2 3" key="1">
    <citation type="submission" date="2024-06" db="EMBL/GenBank/DDBJ databases">
        <title>Complete genome of Phlyctema vagabunda strain 19-DSS-EL-015.</title>
        <authorList>
            <person name="Fiorenzani C."/>
        </authorList>
    </citation>
    <scope>NUCLEOTIDE SEQUENCE [LARGE SCALE GENOMIC DNA]</scope>
    <source>
        <strain evidence="2 3">19-DSS-EL-015</strain>
    </source>
</reference>
<sequence>MTNNNGNPASVALGTRKRDDLEYVPKGGAPPLVPVKDYRILRDRKLKHNTRRLRRALRYPTRREVQMRPNRTFKQNASRPIAEEAYLLQERGSRLYNCEPCDRGLGPFEGCVTDGRILMQSCANCHYAGRNDCDYQFLEEDKDLYDENSEVDEPEGYNVMPYSEDSGEEGQGKARRAKRPKRRPARRSVKRPVKKTTSTAAKPKPNADFPIPDTSDAGILCPQGKSEEYRELVELYNGYTQSQKVVERINLGLRRLALDHSDASQLLAWENADDGDPGPSTKKASTKRKRDEEDDGDNVLKRTRRAKREVQGKGKGIEMPEDLVEIGDDDDDQYGSEYLDVVGAGDDDI</sequence>
<feature type="region of interest" description="Disordered" evidence="1">
    <location>
        <begin position="1"/>
        <end position="28"/>
    </location>
</feature>
<name>A0ABR4P1M3_9HELO</name>
<feature type="region of interest" description="Disordered" evidence="1">
    <location>
        <begin position="147"/>
        <end position="220"/>
    </location>
</feature>
<feature type="region of interest" description="Disordered" evidence="1">
    <location>
        <begin position="269"/>
        <end position="349"/>
    </location>
</feature>
<accession>A0ABR4P1M3</accession>
<dbReference type="InterPro" id="IPR022190">
    <property type="entry name" value="DUF3716"/>
</dbReference>
<evidence type="ECO:0000256" key="1">
    <source>
        <dbReference type="SAM" id="MobiDB-lite"/>
    </source>
</evidence>
<dbReference type="Proteomes" id="UP001629113">
    <property type="component" value="Unassembled WGS sequence"/>
</dbReference>
<proteinExistence type="predicted"/>
<protein>
    <submittedName>
        <fullName evidence="2">Uncharacterized protein</fullName>
    </submittedName>
</protein>
<gene>
    <name evidence="2" type="ORF">PVAG01_11198</name>
</gene>